<protein>
    <submittedName>
        <fullName evidence="1">Uncharacterized protein</fullName>
    </submittedName>
</protein>
<organism evidence="1 2">
    <name type="scientific">Thalassobacter stenotrophicus</name>
    <dbReference type="NCBI Taxonomy" id="266809"/>
    <lineage>
        <taxon>Bacteria</taxon>
        <taxon>Pseudomonadati</taxon>
        <taxon>Pseudomonadota</taxon>
        <taxon>Alphaproteobacteria</taxon>
        <taxon>Rhodobacterales</taxon>
        <taxon>Roseobacteraceae</taxon>
        <taxon>Thalassobacter</taxon>
    </lineage>
</organism>
<sequence length="60" mass="6597">MTLATRYNAQAKRLMPHMADDLAVDPAIDNAGHIDEIVFRRSEYLGGMAAVLLALIAQQK</sequence>
<accession>A0A0P1FN29</accession>
<dbReference type="AlphaFoldDB" id="A0A0P1FN29"/>
<evidence type="ECO:0000313" key="2">
    <source>
        <dbReference type="Proteomes" id="UP000051298"/>
    </source>
</evidence>
<dbReference type="EMBL" id="CYRX01000032">
    <property type="protein sequence ID" value="CUH61488.1"/>
    <property type="molecule type" value="Genomic_DNA"/>
</dbReference>
<gene>
    <name evidence="1" type="ORF">THS5294_02799</name>
</gene>
<evidence type="ECO:0000313" key="1">
    <source>
        <dbReference type="EMBL" id="CUH61488.1"/>
    </source>
</evidence>
<name>A0A0P1FN29_9RHOB</name>
<dbReference type="Proteomes" id="UP000051298">
    <property type="component" value="Unassembled WGS sequence"/>
</dbReference>
<reference evidence="1 2" key="1">
    <citation type="submission" date="2015-09" db="EMBL/GenBank/DDBJ databases">
        <authorList>
            <consortium name="Swine Surveillance"/>
        </authorList>
    </citation>
    <scope>NUCLEOTIDE SEQUENCE [LARGE SCALE GENOMIC DNA]</scope>
    <source>
        <strain evidence="1 2">CECT 5294</strain>
    </source>
</reference>
<dbReference type="RefSeq" id="WP_048599786.1">
    <property type="nucleotide sequence ID" value="NZ_CYRX01000032.1"/>
</dbReference>
<proteinExistence type="predicted"/>